<protein>
    <submittedName>
        <fullName evidence="1">Uncharacterized protein</fullName>
    </submittedName>
</protein>
<proteinExistence type="predicted"/>
<evidence type="ECO:0000313" key="2">
    <source>
        <dbReference type="Proteomes" id="UP000053820"/>
    </source>
</evidence>
<reference evidence="1 2" key="1">
    <citation type="submission" date="2014-04" db="EMBL/GenBank/DDBJ databases">
        <title>Evolutionary Origins and Diversification of the Mycorrhizal Mutualists.</title>
        <authorList>
            <consortium name="DOE Joint Genome Institute"/>
            <consortium name="Mycorrhizal Genomics Consortium"/>
            <person name="Kohler A."/>
            <person name="Kuo A."/>
            <person name="Nagy L.G."/>
            <person name="Floudas D."/>
            <person name="Copeland A."/>
            <person name="Barry K.W."/>
            <person name="Cichocki N."/>
            <person name="Veneault-Fourrey C."/>
            <person name="LaButti K."/>
            <person name="Lindquist E.A."/>
            <person name="Lipzen A."/>
            <person name="Lundell T."/>
            <person name="Morin E."/>
            <person name="Murat C."/>
            <person name="Riley R."/>
            <person name="Ohm R."/>
            <person name="Sun H."/>
            <person name="Tunlid A."/>
            <person name="Henrissat B."/>
            <person name="Grigoriev I.V."/>
            <person name="Hibbett D.S."/>
            <person name="Martin F."/>
        </authorList>
    </citation>
    <scope>NUCLEOTIDE SEQUENCE [LARGE SCALE GENOMIC DNA]</scope>
    <source>
        <strain evidence="1 2">MD-312</strain>
    </source>
</reference>
<accession>A0A0C9WCW0</accession>
<dbReference type="Pfam" id="PF16850">
    <property type="entry name" value="Inhibitor_I66"/>
    <property type="match status" value="1"/>
</dbReference>
<sequence length="147" mass="16501">MPDNLRTGTCNIRSLTEGEPYIGIPLTRPNAVPVIALPSVPVYQWDITKVGEYKYLLGIYTYIHTRLENKSIFAFTEGADQEWYITYKENKDAYTIGIKDDGTGWTVPVPLEGVGPRYQVEVAPIVSTHSLPPQVSAAQLFRFEYAS</sequence>
<keyword evidence="2" id="KW-1185">Reference proteome</keyword>
<dbReference type="CDD" id="cd23428">
    <property type="entry name" value="beta-trefoil_Ricin_SPI"/>
    <property type="match status" value="1"/>
</dbReference>
<dbReference type="Gene3D" id="2.80.10.50">
    <property type="match status" value="1"/>
</dbReference>
<dbReference type="Proteomes" id="UP000053820">
    <property type="component" value="Unassembled WGS sequence"/>
</dbReference>
<gene>
    <name evidence="1" type="ORF">HYDPIDRAFT_169352</name>
</gene>
<name>A0A0C9WCW0_9AGAM</name>
<organism evidence="1 2">
    <name type="scientific">Hydnomerulius pinastri MD-312</name>
    <dbReference type="NCBI Taxonomy" id="994086"/>
    <lineage>
        <taxon>Eukaryota</taxon>
        <taxon>Fungi</taxon>
        <taxon>Dikarya</taxon>
        <taxon>Basidiomycota</taxon>
        <taxon>Agaricomycotina</taxon>
        <taxon>Agaricomycetes</taxon>
        <taxon>Agaricomycetidae</taxon>
        <taxon>Boletales</taxon>
        <taxon>Boletales incertae sedis</taxon>
        <taxon>Leucogyrophana</taxon>
    </lineage>
</organism>
<dbReference type="HOGENOM" id="CLU_115968_4_0_1"/>
<dbReference type="GO" id="GO:0004867">
    <property type="term" value="F:serine-type endopeptidase inhibitor activity"/>
    <property type="evidence" value="ECO:0007669"/>
    <property type="project" value="InterPro"/>
</dbReference>
<dbReference type="AlphaFoldDB" id="A0A0C9WCW0"/>
<dbReference type="InterPro" id="IPR031755">
    <property type="entry name" value="Inhibitor_I66"/>
</dbReference>
<evidence type="ECO:0000313" key="1">
    <source>
        <dbReference type="EMBL" id="KIJ61957.1"/>
    </source>
</evidence>
<dbReference type="OrthoDB" id="3439489at2759"/>
<dbReference type="EMBL" id="KN839858">
    <property type="protein sequence ID" value="KIJ61957.1"/>
    <property type="molecule type" value="Genomic_DNA"/>
</dbReference>